<dbReference type="PANTHER" id="PTHR34039">
    <property type="entry name" value="UPF0102 PROTEIN YRAN"/>
    <property type="match status" value="1"/>
</dbReference>
<dbReference type="Proteomes" id="UP000215377">
    <property type="component" value="Unassembled WGS sequence"/>
</dbReference>
<name>A0A225NLF8_9RHOB</name>
<dbReference type="Gene3D" id="3.40.1350.10">
    <property type="match status" value="1"/>
</dbReference>
<dbReference type="InterPro" id="IPR011335">
    <property type="entry name" value="Restrct_endonuc-II-like"/>
</dbReference>
<comment type="similarity">
    <text evidence="1 2">Belongs to the UPF0102 family.</text>
</comment>
<dbReference type="InterPro" id="IPR003509">
    <property type="entry name" value="UPF0102_YraN-like"/>
</dbReference>
<dbReference type="HAMAP" id="MF_00048">
    <property type="entry name" value="UPF0102"/>
    <property type="match status" value="1"/>
</dbReference>
<sequence>MTDRDRVARGRSEYHAGLAAEERIAQDYERRGIPVARRRWRGQGGEIDLIARDGEALIFIEVKKSRDFDRAAERLGRRQMARLCQTAEEFLAGEPRGLLTEMRFDVALVDAQGRHMILENAFGAV</sequence>
<dbReference type="InterPro" id="IPR011856">
    <property type="entry name" value="tRNA_endonuc-like_dom_sf"/>
</dbReference>
<organism evidence="3 4">
    <name type="scientific">Marinibacterium profundimaris</name>
    <dbReference type="NCBI Taxonomy" id="1679460"/>
    <lineage>
        <taxon>Bacteria</taxon>
        <taxon>Pseudomonadati</taxon>
        <taxon>Pseudomonadota</taxon>
        <taxon>Alphaproteobacteria</taxon>
        <taxon>Rhodobacterales</taxon>
        <taxon>Paracoccaceae</taxon>
        <taxon>Marinibacterium</taxon>
    </lineage>
</organism>
<dbReference type="Pfam" id="PF02021">
    <property type="entry name" value="UPF0102"/>
    <property type="match status" value="1"/>
</dbReference>
<dbReference type="PANTHER" id="PTHR34039:SF1">
    <property type="entry name" value="UPF0102 PROTEIN YRAN"/>
    <property type="match status" value="1"/>
</dbReference>
<dbReference type="GO" id="GO:0003676">
    <property type="term" value="F:nucleic acid binding"/>
    <property type="evidence" value="ECO:0007669"/>
    <property type="project" value="InterPro"/>
</dbReference>
<reference evidence="3 4" key="1">
    <citation type="submission" date="2013-04" db="EMBL/GenBank/DDBJ databases">
        <title>Oceanicola sp. 22II1-22F33 Genome Sequencing.</title>
        <authorList>
            <person name="Lai Q."/>
            <person name="Li G."/>
            <person name="Shao Z."/>
        </authorList>
    </citation>
    <scope>NUCLEOTIDE SEQUENCE [LARGE SCALE GENOMIC DNA]</scope>
    <source>
        <strain evidence="3 4">22II1-22F33</strain>
    </source>
</reference>
<dbReference type="AlphaFoldDB" id="A0A225NLF8"/>
<evidence type="ECO:0000313" key="3">
    <source>
        <dbReference type="EMBL" id="OWU73308.1"/>
    </source>
</evidence>
<evidence type="ECO:0000313" key="4">
    <source>
        <dbReference type="Proteomes" id="UP000215377"/>
    </source>
</evidence>
<dbReference type="EMBL" id="AQQR01000004">
    <property type="protein sequence ID" value="OWU73308.1"/>
    <property type="molecule type" value="Genomic_DNA"/>
</dbReference>
<evidence type="ECO:0000256" key="2">
    <source>
        <dbReference type="HAMAP-Rule" id="MF_00048"/>
    </source>
</evidence>
<dbReference type="OrthoDB" id="9812968at2"/>
<dbReference type="RefSeq" id="WP_088650010.1">
    <property type="nucleotide sequence ID" value="NZ_AQQR01000004.1"/>
</dbReference>
<gene>
    <name evidence="3" type="ORF">ATO3_11440</name>
</gene>
<accession>A0A225NLF8</accession>
<comment type="caution">
    <text evidence="3">The sequence shown here is derived from an EMBL/GenBank/DDBJ whole genome shotgun (WGS) entry which is preliminary data.</text>
</comment>
<evidence type="ECO:0000256" key="1">
    <source>
        <dbReference type="ARBA" id="ARBA00006738"/>
    </source>
</evidence>
<dbReference type="SUPFAM" id="SSF52980">
    <property type="entry name" value="Restriction endonuclease-like"/>
    <property type="match status" value="1"/>
</dbReference>
<proteinExistence type="inferred from homology"/>
<keyword evidence="4" id="KW-1185">Reference proteome</keyword>
<protein>
    <recommendedName>
        <fullName evidence="2">UPF0102 protein ATO3_11440</fullName>
    </recommendedName>
</protein>